<sequence length="547" mass="62349">MSFSAVRAEAESADDMSDGPVDSAEIVLSEDDSPTKNIKEIVRRCKQEPSLVVAPVVYKFDSTTIRTRPLVYLIRKGASLNIIRAFLERHWEFVQEAHPQFSRELDPLRIVCESAPKATPGLVAYLVRKFPPATCEGYHLLESLLDRNRSKTLEDVTALYNVTFTDAGQTLNRRQAERLIQYTCLGHTGRQDPLVQFMTDKICQAPIETMKLHVRWMSLPKTKSLCSLISKETLTELDLNFTTGPPDDFTTIVPKEWSLLMGALKTAKGLRDLKLCVRADNSTANLTTLRDTLVSMMSKVPMTKLDRLEITAQKNRRDVGMDVAKTFDLTPVVTNLLQHTQVKQLRLDPFPIEPKPFLEALRHNTYLEQCALMLHPSNPSDGDDDDVNDEERVSNVMETLIDLLHNENTTLTRMDWLNQPFVAKSPWKPTVDYLLALNACGRHIARNPKSSVKDVLDLLDGPSLYYRTNLGRKNTQREFDFVYGLLRENPNNWIPNNVHCGVVSQGVNKKRKQRKAPPRAPPRTKLRRSGRVRVHSPKRNQHSSYRW</sequence>
<evidence type="ECO:0000313" key="2">
    <source>
        <dbReference type="EMBL" id="CAB9528380.1"/>
    </source>
</evidence>
<organism evidence="2 3">
    <name type="scientific">Seminavis robusta</name>
    <dbReference type="NCBI Taxonomy" id="568900"/>
    <lineage>
        <taxon>Eukaryota</taxon>
        <taxon>Sar</taxon>
        <taxon>Stramenopiles</taxon>
        <taxon>Ochrophyta</taxon>
        <taxon>Bacillariophyta</taxon>
        <taxon>Bacillariophyceae</taxon>
        <taxon>Bacillariophycidae</taxon>
        <taxon>Naviculales</taxon>
        <taxon>Naviculaceae</taxon>
        <taxon>Seminavis</taxon>
    </lineage>
</organism>
<proteinExistence type="predicted"/>
<dbReference type="AlphaFoldDB" id="A0A9N8F0Z4"/>
<gene>
    <name evidence="2" type="ORF">SEMRO_2212_G319270.1</name>
</gene>
<feature type="region of interest" description="Disordered" evidence="1">
    <location>
        <begin position="505"/>
        <end position="547"/>
    </location>
</feature>
<comment type="caution">
    <text evidence="2">The sequence shown here is derived from an EMBL/GenBank/DDBJ whole genome shotgun (WGS) entry which is preliminary data.</text>
</comment>
<name>A0A9N8F0Z4_9STRA</name>
<keyword evidence="3" id="KW-1185">Reference proteome</keyword>
<protein>
    <submittedName>
        <fullName evidence="2">Uncharacterized protein</fullName>
    </submittedName>
</protein>
<feature type="region of interest" description="Disordered" evidence="1">
    <location>
        <begin position="1"/>
        <end position="21"/>
    </location>
</feature>
<evidence type="ECO:0000256" key="1">
    <source>
        <dbReference type="SAM" id="MobiDB-lite"/>
    </source>
</evidence>
<accession>A0A9N8F0Z4</accession>
<dbReference type="Proteomes" id="UP001153069">
    <property type="component" value="Unassembled WGS sequence"/>
</dbReference>
<reference evidence="2" key="1">
    <citation type="submission" date="2020-06" db="EMBL/GenBank/DDBJ databases">
        <authorList>
            <consortium name="Plant Systems Biology data submission"/>
        </authorList>
    </citation>
    <scope>NUCLEOTIDE SEQUENCE</scope>
    <source>
        <strain evidence="2">D6</strain>
    </source>
</reference>
<feature type="compositionally biased region" description="Basic residues" evidence="1">
    <location>
        <begin position="508"/>
        <end position="541"/>
    </location>
</feature>
<evidence type="ECO:0000313" key="3">
    <source>
        <dbReference type="Proteomes" id="UP001153069"/>
    </source>
</evidence>
<dbReference type="EMBL" id="CAICTM010002210">
    <property type="protein sequence ID" value="CAB9528380.1"/>
    <property type="molecule type" value="Genomic_DNA"/>
</dbReference>